<evidence type="ECO:0000313" key="2">
    <source>
        <dbReference type="EMBL" id="CUG89537.1"/>
    </source>
</evidence>
<reference evidence="3" key="1">
    <citation type="submission" date="2015-09" db="EMBL/GenBank/DDBJ databases">
        <authorList>
            <consortium name="Pathogen Informatics"/>
        </authorList>
    </citation>
    <scope>NUCLEOTIDE SEQUENCE [LARGE SCALE GENOMIC DNA]</scope>
    <source>
        <strain evidence="3">Lake Konstanz</strain>
    </source>
</reference>
<accession>A0A0S4JHD3</accession>
<evidence type="ECO:0000313" key="3">
    <source>
        <dbReference type="Proteomes" id="UP000051952"/>
    </source>
</evidence>
<proteinExistence type="predicted"/>
<dbReference type="Proteomes" id="UP000051952">
    <property type="component" value="Unassembled WGS sequence"/>
</dbReference>
<keyword evidence="3" id="KW-1185">Reference proteome</keyword>
<gene>
    <name evidence="2" type="ORF">BSAL_21945</name>
</gene>
<feature type="compositionally biased region" description="Polar residues" evidence="1">
    <location>
        <begin position="47"/>
        <end position="58"/>
    </location>
</feature>
<evidence type="ECO:0000256" key="1">
    <source>
        <dbReference type="SAM" id="MobiDB-lite"/>
    </source>
</evidence>
<feature type="region of interest" description="Disordered" evidence="1">
    <location>
        <begin position="1"/>
        <end position="66"/>
    </location>
</feature>
<protein>
    <submittedName>
        <fullName evidence="2">Uncharacterized protein</fullName>
    </submittedName>
</protein>
<organism evidence="2 3">
    <name type="scientific">Bodo saltans</name>
    <name type="common">Flagellated protozoan</name>
    <dbReference type="NCBI Taxonomy" id="75058"/>
    <lineage>
        <taxon>Eukaryota</taxon>
        <taxon>Discoba</taxon>
        <taxon>Euglenozoa</taxon>
        <taxon>Kinetoplastea</taxon>
        <taxon>Metakinetoplastina</taxon>
        <taxon>Eubodonida</taxon>
        <taxon>Bodonidae</taxon>
        <taxon>Bodo</taxon>
    </lineage>
</organism>
<dbReference type="AlphaFoldDB" id="A0A0S4JHD3"/>
<name>A0A0S4JHD3_BODSA</name>
<sequence>MPPKTSIEKSVVGLLRDPSPVKERSSSRGRSSVTKRSPTPTVAKRLSSVSPSRKSTFVRTAEEGPSAPVATSEEFAPLVSVAPRDWGKLIAIISLEVLFFLWLKWGSDIGLWAAIYKTFNGLF</sequence>
<feature type="compositionally biased region" description="Polar residues" evidence="1">
    <location>
        <begin position="28"/>
        <end position="40"/>
    </location>
</feature>
<dbReference type="VEuPathDB" id="TriTrypDB:BSAL_21945"/>
<dbReference type="EMBL" id="CYKH01001748">
    <property type="protein sequence ID" value="CUG89537.1"/>
    <property type="molecule type" value="Genomic_DNA"/>
</dbReference>